<sequence length="84" mass="9719">MPALRSLWLGEQVRATVERAVEEAKKSAEPSQEKAFWTDIYYKGTNPMWLRGRERDEAHHYQESDLLPTAPGTAWTSLLRICRS</sequence>
<name>A0A2T0AC72_RHOTO</name>
<reference evidence="1 2" key="1">
    <citation type="journal article" date="2018" name="Elife">
        <title>Functional genomics of lipid metabolism in the oleaginous yeast Rhodosporidium toruloides.</title>
        <authorList>
            <person name="Coradetti S.T."/>
            <person name="Pinel D."/>
            <person name="Geiselman G."/>
            <person name="Ito M."/>
            <person name="Mondo S."/>
            <person name="Reilly M.C."/>
            <person name="Cheng Y.F."/>
            <person name="Bauer S."/>
            <person name="Grigoriev I."/>
            <person name="Gladden J.M."/>
            <person name="Simmons B.A."/>
            <person name="Brem R."/>
            <person name="Arkin A.P."/>
            <person name="Skerker J.M."/>
        </authorList>
    </citation>
    <scope>NUCLEOTIDE SEQUENCE [LARGE SCALE GENOMIC DNA]</scope>
    <source>
        <strain evidence="1 2">NBRC 0880</strain>
    </source>
</reference>
<dbReference type="OrthoDB" id="10256198at2759"/>
<accession>A0A2T0AC72</accession>
<dbReference type="EMBL" id="LCTV02000004">
    <property type="protein sequence ID" value="PRQ75574.1"/>
    <property type="molecule type" value="Genomic_DNA"/>
</dbReference>
<evidence type="ECO:0000313" key="2">
    <source>
        <dbReference type="Proteomes" id="UP000239560"/>
    </source>
</evidence>
<dbReference type="AlphaFoldDB" id="A0A2T0AC72"/>
<proteinExistence type="predicted"/>
<dbReference type="Proteomes" id="UP000239560">
    <property type="component" value="Unassembled WGS sequence"/>
</dbReference>
<gene>
    <name evidence="1" type="ORF">AAT19DRAFT_13631</name>
</gene>
<comment type="caution">
    <text evidence="1">The sequence shown here is derived from an EMBL/GenBank/DDBJ whole genome shotgun (WGS) entry which is preliminary data.</text>
</comment>
<protein>
    <submittedName>
        <fullName evidence="1">Uncharacterized protein</fullName>
    </submittedName>
</protein>
<evidence type="ECO:0000313" key="1">
    <source>
        <dbReference type="EMBL" id="PRQ75574.1"/>
    </source>
</evidence>
<organism evidence="1 2">
    <name type="scientific">Rhodotorula toruloides</name>
    <name type="common">Yeast</name>
    <name type="synonym">Rhodosporidium toruloides</name>
    <dbReference type="NCBI Taxonomy" id="5286"/>
    <lineage>
        <taxon>Eukaryota</taxon>
        <taxon>Fungi</taxon>
        <taxon>Dikarya</taxon>
        <taxon>Basidiomycota</taxon>
        <taxon>Pucciniomycotina</taxon>
        <taxon>Microbotryomycetes</taxon>
        <taxon>Sporidiobolales</taxon>
        <taxon>Sporidiobolaceae</taxon>
        <taxon>Rhodotorula</taxon>
    </lineage>
</organism>